<gene>
    <name evidence="3" type="ORF">C7H09_07240</name>
</gene>
<proteinExistence type="predicted"/>
<reference evidence="3 4" key="1">
    <citation type="submission" date="2018-03" db="EMBL/GenBank/DDBJ databases">
        <title>Marinobacter brunus sp. nov., a marine bacterium of Gamma-proteobacteria isolated from the surface seawater of the South China Sea.</title>
        <authorList>
            <person name="Cheng H."/>
            <person name="Wu Y.-H."/>
            <person name="Xamxidin M."/>
            <person name="Xu X.-W."/>
        </authorList>
    </citation>
    <scope>NUCLEOTIDE SEQUENCE [LARGE SCALE GENOMIC DNA]</scope>
    <source>
        <strain evidence="3 4">NH169-3</strain>
    </source>
</reference>
<evidence type="ECO:0000313" key="4">
    <source>
        <dbReference type="Proteomes" id="UP000239866"/>
    </source>
</evidence>
<dbReference type="InterPro" id="IPR046158">
    <property type="entry name" value="DUF6160"/>
</dbReference>
<evidence type="ECO:0000313" key="3">
    <source>
        <dbReference type="EMBL" id="PSF10723.1"/>
    </source>
</evidence>
<keyword evidence="1" id="KW-0732">Signal</keyword>
<feature type="signal peptide" evidence="1">
    <location>
        <begin position="1"/>
        <end position="22"/>
    </location>
</feature>
<organism evidence="3 4">
    <name type="scientific">Marinobacter fuscus</name>
    <dbReference type="NCBI Taxonomy" id="2109942"/>
    <lineage>
        <taxon>Bacteria</taxon>
        <taxon>Pseudomonadati</taxon>
        <taxon>Pseudomonadota</taxon>
        <taxon>Gammaproteobacteria</taxon>
        <taxon>Pseudomonadales</taxon>
        <taxon>Marinobacteraceae</taxon>
        <taxon>Marinobacter</taxon>
    </lineage>
</organism>
<comment type="caution">
    <text evidence="3">The sequence shown here is derived from an EMBL/GenBank/DDBJ whole genome shotgun (WGS) entry which is preliminary data.</text>
</comment>
<dbReference type="RefSeq" id="WP_106761924.1">
    <property type="nucleotide sequence ID" value="NZ_PXNP01000023.1"/>
</dbReference>
<evidence type="ECO:0000256" key="1">
    <source>
        <dbReference type="SAM" id="SignalP"/>
    </source>
</evidence>
<evidence type="ECO:0000259" key="2">
    <source>
        <dbReference type="Pfam" id="PF19657"/>
    </source>
</evidence>
<dbReference type="EMBL" id="PXNP01000023">
    <property type="protein sequence ID" value="PSF10723.1"/>
    <property type="molecule type" value="Genomic_DNA"/>
</dbReference>
<sequence length="274" mass="29078">MKRLNSGLLALAISAASVSANAELNPIDDARMGNITGQAGVTIELETKVSIDEFIYTDEGSLSIKDIRIGGANRTDLFEEITDPAIRNLAFGTTSDLIDNIKIDIDIADDGDALINVWPLTAAPIDFGVFTGEWSLQGTTESTLLANNFSMVGAVTKLRLRVDTATDKLNIDTQVGISDLDVDIPFLALGIRDLKLTGDQYLENPGILTLGAEVNMDIYKGARADGSDALAVDLATFNADMTVGQVLVGGTSIGSLTIDNLSVQDTSLRIYGHP</sequence>
<name>A0A2T1KM03_9GAMM</name>
<keyword evidence="4" id="KW-1185">Reference proteome</keyword>
<dbReference type="Pfam" id="PF19657">
    <property type="entry name" value="DUF6160"/>
    <property type="match status" value="1"/>
</dbReference>
<dbReference type="Proteomes" id="UP000239866">
    <property type="component" value="Unassembled WGS sequence"/>
</dbReference>
<feature type="chain" id="PRO_5015507071" description="DUF6160 domain-containing protein" evidence="1">
    <location>
        <begin position="23"/>
        <end position="274"/>
    </location>
</feature>
<protein>
    <recommendedName>
        <fullName evidence="2">DUF6160 domain-containing protein</fullName>
    </recommendedName>
</protein>
<dbReference type="AlphaFoldDB" id="A0A2T1KM03"/>
<dbReference type="OrthoDB" id="6180023at2"/>
<feature type="domain" description="DUF6160" evidence="2">
    <location>
        <begin position="1"/>
        <end position="108"/>
    </location>
</feature>
<accession>A0A2T1KM03</accession>